<dbReference type="PANTHER" id="PTHR30093:SF47">
    <property type="entry name" value="TYPE IV PILUS NON-CORE MINOR PILIN PILE"/>
    <property type="match status" value="1"/>
</dbReference>
<dbReference type="RefSeq" id="WP_148577370.1">
    <property type="nucleotide sequence ID" value="NZ_SDKK01000001.1"/>
</dbReference>
<keyword evidence="1" id="KW-0472">Membrane</keyword>
<name>A0A6C2D8K9_9RHOO</name>
<dbReference type="Pfam" id="PF07963">
    <property type="entry name" value="N_methyl"/>
    <property type="match status" value="1"/>
</dbReference>
<dbReference type="Proteomes" id="UP000389128">
    <property type="component" value="Unassembled WGS sequence"/>
</dbReference>
<dbReference type="EMBL" id="SDKK01000001">
    <property type="protein sequence ID" value="TYC62281.1"/>
    <property type="molecule type" value="Genomic_DNA"/>
</dbReference>
<comment type="caution">
    <text evidence="2">The sequence shown here is derived from an EMBL/GenBank/DDBJ whole genome shotgun (WGS) entry which is preliminary data.</text>
</comment>
<accession>A0A6C2D8K9</accession>
<dbReference type="PANTHER" id="PTHR30093">
    <property type="entry name" value="GENERAL SECRETION PATHWAY PROTEIN G"/>
    <property type="match status" value="1"/>
</dbReference>
<evidence type="ECO:0000256" key="1">
    <source>
        <dbReference type="SAM" id="Phobius"/>
    </source>
</evidence>
<evidence type="ECO:0000313" key="3">
    <source>
        <dbReference type="Proteomes" id="UP000389128"/>
    </source>
</evidence>
<sequence length="156" mass="16881">MKSRGFTLIEMVVVVAVVAVLAAIAVSVVQLSAQRARESELRMALRQIREGIDTYKHYADEGRIARASDASGYPPKLADLVQGVPDAKSPGGAHIYLLRRIPRDPFNTDAALEASETWGLRSYTSTADAPAEGADVFDVYSRASGTGLNGVPYREW</sequence>
<dbReference type="AlphaFoldDB" id="A0A6C2D8K9"/>
<protein>
    <submittedName>
        <fullName evidence="2">Prepilin-type N-terminal cleavage/methylation domain-containing protein</fullName>
    </submittedName>
</protein>
<keyword evidence="1" id="KW-1133">Transmembrane helix</keyword>
<dbReference type="NCBIfam" id="TIGR02532">
    <property type="entry name" value="IV_pilin_GFxxxE"/>
    <property type="match status" value="1"/>
</dbReference>
<feature type="transmembrane region" description="Helical" evidence="1">
    <location>
        <begin position="12"/>
        <end position="33"/>
    </location>
</feature>
<dbReference type="PROSITE" id="PS00409">
    <property type="entry name" value="PROKAR_NTER_METHYL"/>
    <property type="match status" value="1"/>
</dbReference>
<proteinExistence type="predicted"/>
<reference evidence="2 3" key="1">
    <citation type="submission" date="2019-01" db="EMBL/GenBank/DDBJ databases">
        <title>Zoogloea oleivorans genome sequencing and assembly.</title>
        <authorList>
            <person name="Tancsics A."/>
            <person name="Farkas M."/>
            <person name="Kriszt B."/>
            <person name="Maroti G."/>
            <person name="Horvath B."/>
        </authorList>
    </citation>
    <scope>NUCLEOTIDE SEQUENCE [LARGE SCALE GENOMIC DNA]</scope>
    <source>
        <strain evidence="2 3">Buc</strain>
    </source>
</reference>
<dbReference type="InterPro" id="IPR045584">
    <property type="entry name" value="Pilin-like"/>
</dbReference>
<keyword evidence="3" id="KW-1185">Reference proteome</keyword>
<dbReference type="Gene3D" id="3.30.700.10">
    <property type="entry name" value="Glycoprotein, Type 4 Pilin"/>
    <property type="match status" value="1"/>
</dbReference>
<organism evidence="2 3">
    <name type="scientific">Zoogloea oleivorans</name>
    <dbReference type="NCBI Taxonomy" id="1552750"/>
    <lineage>
        <taxon>Bacteria</taxon>
        <taxon>Pseudomonadati</taxon>
        <taxon>Pseudomonadota</taxon>
        <taxon>Betaproteobacteria</taxon>
        <taxon>Rhodocyclales</taxon>
        <taxon>Zoogloeaceae</taxon>
        <taxon>Zoogloea</taxon>
    </lineage>
</organism>
<evidence type="ECO:0000313" key="2">
    <source>
        <dbReference type="EMBL" id="TYC62281.1"/>
    </source>
</evidence>
<dbReference type="SUPFAM" id="SSF54523">
    <property type="entry name" value="Pili subunits"/>
    <property type="match status" value="1"/>
</dbReference>
<dbReference type="InterPro" id="IPR012902">
    <property type="entry name" value="N_methyl_site"/>
</dbReference>
<keyword evidence="1" id="KW-0812">Transmembrane</keyword>
<dbReference type="OrthoDB" id="9790526at2"/>
<gene>
    <name evidence="2" type="ORF">ETQ85_01640</name>
</gene>